<evidence type="ECO:0000256" key="1">
    <source>
        <dbReference type="ARBA" id="ARBA00022679"/>
    </source>
</evidence>
<dbReference type="FunFam" id="3.40.50.2000:FF:000119">
    <property type="entry name" value="Glycosyl transferase group 1"/>
    <property type="match status" value="1"/>
</dbReference>
<dbReference type="STRING" id="28034.BFX07_01340"/>
<dbReference type="InterPro" id="IPR028098">
    <property type="entry name" value="Glyco_trans_4-like_N"/>
</dbReference>
<dbReference type="AlphaFoldDB" id="A0A1W1WDT9"/>
<organism evidence="4 5">
    <name type="scientific">Sulfobacillus thermosulfidooxidans (strain DSM 9293 / VKM B-1269 / AT-1)</name>
    <dbReference type="NCBI Taxonomy" id="929705"/>
    <lineage>
        <taxon>Bacteria</taxon>
        <taxon>Bacillati</taxon>
        <taxon>Bacillota</taxon>
        <taxon>Clostridia</taxon>
        <taxon>Eubacteriales</taxon>
        <taxon>Clostridiales Family XVII. Incertae Sedis</taxon>
        <taxon>Sulfobacillus</taxon>
    </lineage>
</organism>
<evidence type="ECO:0000259" key="3">
    <source>
        <dbReference type="Pfam" id="PF13439"/>
    </source>
</evidence>
<dbReference type="Gene3D" id="3.40.50.2000">
    <property type="entry name" value="Glycogen Phosphorylase B"/>
    <property type="match status" value="2"/>
</dbReference>
<keyword evidence="5" id="KW-1185">Reference proteome</keyword>
<dbReference type="SUPFAM" id="SSF53756">
    <property type="entry name" value="UDP-Glycosyltransferase/glycogen phosphorylase"/>
    <property type="match status" value="1"/>
</dbReference>
<dbReference type="CDD" id="cd03809">
    <property type="entry name" value="GT4_MtfB-like"/>
    <property type="match status" value="1"/>
</dbReference>
<evidence type="ECO:0000313" key="4">
    <source>
        <dbReference type="EMBL" id="SMC04362.1"/>
    </source>
</evidence>
<dbReference type="Proteomes" id="UP000192660">
    <property type="component" value="Unassembled WGS sequence"/>
</dbReference>
<gene>
    <name evidence="4" type="ORF">SAMN00768000_1609</name>
</gene>
<protein>
    <submittedName>
        <fullName evidence="4">Glycosyltransferase involved in cell wall bisynthesis</fullName>
    </submittedName>
</protein>
<dbReference type="InterPro" id="IPR001296">
    <property type="entry name" value="Glyco_trans_1"/>
</dbReference>
<dbReference type="GO" id="GO:0009103">
    <property type="term" value="P:lipopolysaccharide biosynthetic process"/>
    <property type="evidence" value="ECO:0007669"/>
    <property type="project" value="TreeGrafter"/>
</dbReference>
<dbReference type="PANTHER" id="PTHR46401">
    <property type="entry name" value="GLYCOSYLTRANSFERASE WBBK-RELATED"/>
    <property type="match status" value="1"/>
</dbReference>
<dbReference type="GO" id="GO:0016757">
    <property type="term" value="F:glycosyltransferase activity"/>
    <property type="evidence" value="ECO:0007669"/>
    <property type="project" value="InterPro"/>
</dbReference>
<evidence type="ECO:0000259" key="2">
    <source>
        <dbReference type="Pfam" id="PF00534"/>
    </source>
</evidence>
<feature type="domain" description="Glycosyltransferase subfamily 4-like N-terminal" evidence="3">
    <location>
        <begin position="90"/>
        <end position="213"/>
    </location>
</feature>
<dbReference type="Pfam" id="PF00534">
    <property type="entry name" value="Glycos_transf_1"/>
    <property type="match status" value="1"/>
</dbReference>
<accession>A0A1W1WDT9</accession>
<keyword evidence="1 4" id="KW-0808">Transferase</keyword>
<sequence length="407" mass="45883">MENNDPNVNKDLNDEAVFKTISCSCRMIKNGLSTRAGKIGGNGLRIIVDALLYQPQSAGIGRYIGSLLAAYVSQYNAIDHLDVLALPGQEIPGVDIIYPPDSLDSSRQRIWYEQWRLPLWLSTRSYDVVHFPDYQLPVLRPVKHTIITVHDLVAFKYPQMFPWAQSVVKRELMKQSVKVADHIIVPSEATAGDLQEILHVSREKISVIAHGVPFQTRKTLVNVRDRPYFLAVGTIEPRKNFEGVIHAFAEFVHANHLEGQVDLVIAGKKGWLYTPVLEAPKKWNIEESISLLEYVPDETLQALYQHSIALVYPSFYEGFGLPILEAMAQGTPVIASNQGALAEVCGDAALIVDPKNIDQLAQYMLDLWEKPTLREVLRQKGLKRAKSYTWDQVAEKTREVYQQVAQL</sequence>
<dbReference type="EMBL" id="FWWY01000001">
    <property type="protein sequence ID" value="SMC04362.1"/>
    <property type="molecule type" value="Genomic_DNA"/>
</dbReference>
<evidence type="ECO:0000313" key="5">
    <source>
        <dbReference type="Proteomes" id="UP000192660"/>
    </source>
</evidence>
<reference evidence="5" key="1">
    <citation type="submission" date="2017-04" db="EMBL/GenBank/DDBJ databases">
        <authorList>
            <person name="Varghese N."/>
            <person name="Submissions S."/>
        </authorList>
    </citation>
    <scope>NUCLEOTIDE SEQUENCE [LARGE SCALE GENOMIC DNA]</scope>
    <source>
        <strain evidence="5">DSM 9293</strain>
    </source>
</reference>
<proteinExistence type="predicted"/>
<name>A0A1W1WDT9_SULTA</name>
<dbReference type="PANTHER" id="PTHR46401:SF2">
    <property type="entry name" value="GLYCOSYLTRANSFERASE WBBK-RELATED"/>
    <property type="match status" value="1"/>
</dbReference>
<feature type="domain" description="Glycosyl transferase family 1" evidence="2">
    <location>
        <begin position="218"/>
        <end position="383"/>
    </location>
</feature>
<dbReference type="Pfam" id="PF13439">
    <property type="entry name" value="Glyco_transf_4"/>
    <property type="match status" value="1"/>
</dbReference>